<keyword evidence="2" id="KW-0963">Cytoplasm</keyword>
<dbReference type="GeneID" id="25364904"/>
<evidence type="ECO:0000313" key="9">
    <source>
        <dbReference type="Proteomes" id="UP000030641"/>
    </source>
</evidence>
<dbReference type="FunCoup" id="A0A074Y4G5">
    <property type="interactions" value="592"/>
</dbReference>
<dbReference type="PANTHER" id="PTHR14344:SF3">
    <property type="entry name" value="WD REPEAT-CONTAINING PROTEIN 6"/>
    <property type="match status" value="1"/>
</dbReference>
<dbReference type="RefSeq" id="XP_013339297.1">
    <property type="nucleotide sequence ID" value="XM_013483843.1"/>
</dbReference>
<evidence type="ECO:0000256" key="6">
    <source>
        <dbReference type="ARBA" id="ARBA00038255"/>
    </source>
</evidence>
<dbReference type="SUPFAM" id="SSF50978">
    <property type="entry name" value="WD40 repeat-like"/>
    <property type="match status" value="3"/>
</dbReference>
<dbReference type="EMBL" id="KL584785">
    <property type="protein sequence ID" value="KEQ90854.1"/>
    <property type="molecule type" value="Genomic_DNA"/>
</dbReference>
<name>A0A074Y4G5_AURSE</name>
<organism evidence="8 9">
    <name type="scientific">Aureobasidium subglaciale (strain EXF-2481)</name>
    <name type="common">Aureobasidium pullulans var. subglaciale</name>
    <dbReference type="NCBI Taxonomy" id="1043005"/>
    <lineage>
        <taxon>Eukaryota</taxon>
        <taxon>Fungi</taxon>
        <taxon>Dikarya</taxon>
        <taxon>Ascomycota</taxon>
        <taxon>Pezizomycotina</taxon>
        <taxon>Dothideomycetes</taxon>
        <taxon>Dothideomycetidae</taxon>
        <taxon>Dothideales</taxon>
        <taxon>Saccotheciaceae</taxon>
        <taxon>Aureobasidium</taxon>
    </lineage>
</organism>
<keyword evidence="4" id="KW-0819">tRNA processing</keyword>
<dbReference type="InterPro" id="IPR019775">
    <property type="entry name" value="WD40_repeat_CS"/>
</dbReference>
<evidence type="ECO:0000256" key="5">
    <source>
        <dbReference type="ARBA" id="ARBA00022737"/>
    </source>
</evidence>
<comment type="similarity">
    <text evidence="6">Belongs to the WD repeat WDR6 family.</text>
</comment>
<dbReference type="Pfam" id="PF00400">
    <property type="entry name" value="WD40"/>
    <property type="match status" value="3"/>
</dbReference>
<dbReference type="GO" id="GO:0005737">
    <property type="term" value="C:cytoplasm"/>
    <property type="evidence" value="ECO:0007669"/>
    <property type="project" value="UniProtKB-SubCell"/>
</dbReference>
<sequence length="1090" mass="119010">MIKHELHQVPVTALALSKDYLFAGEGPVLRIHRRHDNQLLQSIKVFSSQAVHGIAIYSEGIIAWGGRLVTLYALTTNESSPLSFISSFEAADWILDISISPKISGEKQQAALITAHNALLLLDLDLKAGLDELTSNSKCILYSAHIHWIGNDNILIASGTVFGDIIVWSCLLRENAAPSSTLHHVLIGHEGSIFGVQIFEAPARKGHAGPSRLLASCSDDRTIRIWDITSLPEAATNPQAAADLTSARETGFGANVADLLPDNISGGRCIAKGWGHASRIWGVKFISSPDPKILSYVVSFGEDATHQFWSLGEANTDEYELSHLGGSSLHSGKNIWSWAVHQDTLGDVTIASGGADGSIAIEPKSIPFTSESDHTQTWSIQVLSLSCPGQAQSGRHDKLRSYAFIGKTDLLVTTDTGNILLLTQDKQGQAQTNWICKEEKLRGYSVVTSISSLSVAFLAGSDGSVMLFDGRDVSELVVSTRKTAALFSQCLHTQSTTDHQIGLLVANVEAKTALFSLFNLSDVEDSARTVGHVTQCRLTLPKGFVTTSFYAVSLDQKEELLLILGSRNGSVAIFHTNTAIERNDNWEHEHLIARAHGFESVTDLAWLAGPGSADSSGHFFSVGKDGTYAIHHLSKSDSGVRTRLVNQTTLPLGTNIEGLHIDEDTQHLLVWGFHSRQFIVYDATSESETMNVDCGGANRIWKFEPGSKLQGGHFVWTQASHLCLYSQTQLHTKMLNRGNHGREIKSLAVAPRNPTNAGVLFATGSEDTDIKLFQYRNEGESPYFRCLKTLRKHNTGIRQLEWSSDGHYLFSSAGFEEFFVWRVETAPLVELGVVCESTCPAESELPDLRIMSFSVREESGSFVITMVRSDSTLRMYRYCPGQINTWSILMVGNYLTSCLTQCLHIKNSDKVQSLITAGTDGYIAFYPLENDFSTKATGVSALSWTSRANVHQNTIHSMKLHWFNEKTCLLLTGGDDNAIAFSICVWNAAEKTPQVSTLIVPHAHTAAVTGVEILASSTQDLLTIATTSIDQRVKIWEVRYDSSRRGVDGLTVKKKGNYFTAVADVSSLAALDATSLIVCGVGLDVWSHKG</sequence>
<dbReference type="OrthoDB" id="5594999at2759"/>
<keyword evidence="5" id="KW-0677">Repeat</keyword>
<keyword evidence="9" id="KW-1185">Reference proteome</keyword>
<dbReference type="HOGENOM" id="CLU_002615_1_0_1"/>
<evidence type="ECO:0000256" key="7">
    <source>
        <dbReference type="PROSITE-ProRule" id="PRU00221"/>
    </source>
</evidence>
<dbReference type="PROSITE" id="PS00678">
    <property type="entry name" value="WD_REPEATS_1"/>
    <property type="match status" value="1"/>
</dbReference>
<proteinExistence type="inferred from homology"/>
<dbReference type="GO" id="GO:0030488">
    <property type="term" value="P:tRNA methylation"/>
    <property type="evidence" value="ECO:0007669"/>
    <property type="project" value="TreeGrafter"/>
</dbReference>
<gene>
    <name evidence="8" type="ORF">AUEXF2481DRAFT_33650</name>
</gene>
<dbReference type="STRING" id="1043005.A0A074Y4G5"/>
<dbReference type="InterPro" id="IPR036322">
    <property type="entry name" value="WD40_repeat_dom_sf"/>
</dbReference>
<feature type="repeat" description="WD" evidence="7">
    <location>
        <begin position="790"/>
        <end position="831"/>
    </location>
</feature>
<evidence type="ECO:0000256" key="3">
    <source>
        <dbReference type="ARBA" id="ARBA00022574"/>
    </source>
</evidence>
<protein>
    <recommendedName>
        <fullName evidence="10">WD40 repeat-like protein</fullName>
    </recommendedName>
</protein>
<dbReference type="OMA" id="IIVWSCF"/>
<dbReference type="PANTHER" id="PTHR14344">
    <property type="entry name" value="WD REPEAT PROTEIN"/>
    <property type="match status" value="1"/>
</dbReference>
<evidence type="ECO:0000256" key="4">
    <source>
        <dbReference type="ARBA" id="ARBA00022694"/>
    </source>
</evidence>
<comment type="subcellular location">
    <subcellularLocation>
        <location evidence="1">Cytoplasm</location>
    </subcellularLocation>
</comment>
<keyword evidence="3 7" id="KW-0853">WD repeat</keyword>
<dbReference type="Gene3D" id="2.130.10.10">
    <property type="entry name" value="YVTN repeat-like/Quinoprotein amine dehydrogenase"/>
    <property type="match status" value="4"/>
</dbReference>
<dbReference type="Proteomes" id="UP000030641">
    <property type="component" value="Unassembled WGS sequence"/>
</dbReference>
<feature type="repeat" description="WD" evidence="7">
    <location>
        <begin position="211"/>
        <end position="236"/>
    </location>
</feature>
<accession>A0A074Y4G5</accession>
<reference evidence="8 9" key="1">
    <citation type="journal article" date="2014" name="BMC Genomics">
        <title>Genome sequencing of four Aureobasidium pullulans varieties: biotechnological potential, stress tolerance, and description of new species.</title>
        <authorList>
            <person name="Gostin Ar C."/>
            <person name="Ohm R.A."/>
            <person name="Kogej T."/>
            <person name="Sonjak S."/>
            <person name="Turk M."/>
            <person name="Zajc J."/>
            <person name="Zalar P."/>
            <person name="Grube M."/>
            <person name="Sun H."/>
            <person name="Han J."/>
            <person name="Sharma A."/>
            <person name="Chiniquy J."/>
            <person name="Ngan C.Y."/>
            <person name="Lipzen A."/>
            <person name="Barry K."/>
            <person name="Grigoriev I.V."/>
            <person name="Gunde-Cimerman N."/>
        </authorList>
    </citation>
    <scope>NUCLEOTIDE SEQUENCE [LARGE SCALE GENOMIC DNA]</scope>
    <source>
        <strain evidence="8 9">EXF-2481</strain>
    </source>
</reference>
<dbReference type="AlphaFoldDB" id="A0A074Y4G5"/>
<dbReference type="PROSITE" id="PS50082">
    <property type="entry name" value="WD_REPEATS_2"/>
    <property type="match status" value="2"/>
</dbReference>
<dbReference type="InterPro" id="IPR051973">
    <property type="entry name" value="tRNA_Anticodon_Mtase-Reg"/>
</dbReference>
<dbReference type="SMART" id="SM00320">
    <property type="entry name" value="WD40"/>
    <property type="match status" value="8"/>
</dbReference>
<evidence type="ECO:0000256" key="2">
    <source>
        <dbReference type="ARBA" id="ARBA00022490"/>
    </source>
</evidence>
<evidence type="ECO:0008006" key="10">
    <source>
        <dbReference type="Google" id="ProtNLM"/>
    </source>
</evidence>
<dbReference type="InterPro" id="IPR015943">
    <property type="entry name" value="WD40/YVTN_repeat-like_dom_sf"/>
</dbReference>
<evidence type="ECO:0000256" key="1">
    <source>
        <dbReference type="ARBA" id="ARBA00004496"/>
    </source>
</evidence>
<dbReference type="InterPro" id="IPR001680">
    <property type="entry name" value="WD40_rpt"/>
</dbReference>
<dbReference type="InParanoid" id="A0A074Y4G5"/>
<evidence type="ECO:0000313" key="8">
    <source>
        <dbReference type="EMBL" id="KEQ90854.1"/>
    </source>
</evidence>